<reference evidence="2 3" key="1">
    <citation type="submission" date="2020-06" db="EMBL/GenBank/DDBJ databases">
        <title>Draft genome of Uliginosibacterium sp. IMCC34675.</title>
        <authorList>
            <person name="Song J."/>
        </authorList>
    </citation>
    <scope>NUCLEOTIDE SEQUENCE [LARGE SCALE GENOMIC DNA]</scope>
    <source>
        <strain evidence="2 3">IMCC34675</strain>
    </source>
</reference>
<name>A0ABX2IDA4_9RHOO</name>
<sequence>MSLLRHFLISITCVLTASSAWSAVQIEDTITYLPTAQPDNAACTWEPGIAKAAIAHSEGTLVPLSGTPTAGDTRLSIQVIGFKLERSPRESQYTVRMRANVTQGSKLLATQDFDEEESFKDSQTACTALTQIGTSLGESAGEWISQTRLPACDEACTGLHPDETIIVGAEVLIGDADAINDTVRNDCHFQTALVTRLVKAFNEGDTPPRAKLEARSIDIEKYSGRRLILRVNNVHALGGGGLSGPKWMNMSGELRDGNMLVGSFRSHTRSGRGLTTCRSVDSLSESTVEMITEWLSNPSLDAKL</sequence>
<dbReference type="EMBL" id="JABCSC020000001">
    <property type="protein sequence ID" value="NSL54441.1"/>
    <property type="molecule type" value="Genomic_DNA"/>
</dbReference>
<comment type="caution">
    <text evidence="2">The sequence shown here is derived from an EMBL/GenBank/DDBJ whole genome shotgun (WGS) entry which is preliminary data.</text>
</comment>
<feature type="signal peptide" evidence="1">
    <location>
        <begin position="1"/>
        <end position="22"/>
    </location>
</feature>
<gene>
    <name evidence="2" type="ORF">HJ583_005350</name>
</gene>
<evidence type="ECO:0000256" key="1">
    <source>
        <dbReference type="SAM" id="SignalP"/>
    </source>
</evidence>
<evidence type="ECO:0000313" key="2">
    <source>
        <dbReference type="EMBL" id="NSL54441.1"/>
    </source>
</evidence>
<dbReference type="RefSeq" id="WP_170020938.1">
    <property type="nucleotide sequence ID" value="NZ_JABCSC020000001.1"/>
</dbReference>
<dbReference type="Proteomes" id="UP000778523">
    <property type="component" value="Unassembled WGS sequence"/>
</dbReference>
<evidence type="ECO:0008006" key="4">
    <source>
        <dbReference type="Google" id="ProtNLM"/>
    </source>
</evidence>
<evidence type="ECO:0000313" key="3">
    <source>
        <dbReference type="Proteomes" id="UP000778523"/>
    </source>
</evidence>
<organism evidence="2 3">
    <name type="scientific">Uliginosibacterium aquaticum</name>
    <dbReference type="NCBI Taxonomy" id="2731212"/>
    <lineage>
        <taxon>Bacteria</taxon>
        <taxon>Pseudomonadati</taxon>
        <taxon>Pseudomonadota</taxon>
        <taxon>Betaproteobacteria</taxon>
        <taxon>Rhodocyclales</taxon>
        <taxon>Zoogloeaceae</taxon>
        <taxon>Uliginosibacterium</taxon>
    </lineage>
</organism>
<protein>
    <recommendedName>
        <fullName evidence="4">Secreted protein</fullName>
    </recommendedName>
</protein>
<feature type="chain" id="PRO_5045422090" description="Secreted protein" evidence="1">
    <location>
        <begin position="23"/>
        <end position="304"/>
    </location>
</feature>
<proteinExistence type="predicted"/>
<keyword evidence="3" id="KW-1185">Reference proteome</keyword>
<accession>A0ABX2IDA4</accession>
<keyword evidence="1" id="KW-0732">Signal</keyword>